<proteinExistence type="predicted"/>
<evidence type="ECO:0000313" key="2">
    <source>
        <dbReference type="EMBL" id="WNF28711.1"/>
    </source>
</evidence>
<evidence type="ECO:0008006" key="4">
    <source>
        <dbReference type="Google" id="ProtNLM"/>
    </source>
</evidence>
<sequence>MRISKNLIGKNLIGLAAVGILVTGCGPSSDDDSGKSSASAGSTGSADRAPEKEDKAPEPGADLAVPVTGPQPDVLVSSSDPKLKVLPKPDNGASFTEKVEHKLQENLLSRVKVPGKTSANCPDGVTQEAGAVSVCNVTYEGAVIPYEVKISDKYKPGSLMTFYNSTPKKSLLVAKAAYNRLWESYKGRSDAEKLSCEELPVAKAVDEETETGLHCQYWGKYAGDDRDGGFVKLGIKVNRHNVNFFEVR</sequence>
<reference evidence="2 3" key="1">
    <citation type="submission" date="2023-09" db="EMBL/GenBank/DDBJ databases">
        <title>Genome completion map analysis of the actinomycetes C11-1.</title>
        <authorList>
            <person name="Qin P."/>
            <person name="Guan P."/>
        </authorList>
    </citation>
    <scope>NUCLEOTIDE SEQUENCE [LARGE SCALE GENOMIC DNA]</scope>
    <source>
        <strain evidence="2 3">C11-1</strain>
    </source>
</reference>
<accession>A0ABY9W5V8</accession>
<evidence type="ECO:0000256" key="1">
    <source>
        <dbReference type="SAM" id="MobiDB-lite"/>
    </source>
</evidence>
<gene>
    <name evidence="2" type="ORF">RI138_18795</name>
</gene>
<feature type="compositionally biased region" description="Basic and acidic residues" evidence="1">
    <location>
        <begin position="48"/>
        <end position="57"/>
    </location>
</feature>
<feature type="region of interest" description="Disordered" evidence="1">
    <location>
        <begin position="27"/>
        <end position="91"/>
    </location>
</feature>
<organism evidence="2 3">
    <name type="scientific">Streptomyces durocortorensis</name>
    <dbReference type="NCBI Taxonomy" id="2811104"/>
    <lineage>
        <taxon>Bacteria</taxon>
        <taxon>Bacillati</taxon>
        <taxon>Actinomycetota</taxon>
        <taxon>Actinomycetes</taxon>
        <taxon>Kitasatosporales</taxon>
        <taxon>Streptomycetaceae</taxon>
        <taxon>Streptomyces</taxon>
    </lineage>
</organism>
<dbReference type="Proteomes" id="UP001303236">
    <property type="component" value="Chromosome"/>
</dbReference>
<dbReference type="PROSITE" id="PS51257">
    <property type="entry name" value="PROKAR_LIPOPROTEIN"/>
    <property type="match status" value="1"/>
</dbReference>
<dbReference type="EMBL" id="CP134500">
    <property type="protein sequence ID" value="WNF28711.1"/>
    <property type="molecule type" value="Genomic_DNA"/>
</dbReference>
<keyword evidence="3" id="KW-1185">Reference proteome</keyword>
<protein>
    <recommendedName>
        <fullName evidence="4">Lipoprotein</fullName>
    </recommendedName>
</protein>
<name>A0ABY9W5V8_9ACTN</name>
<feature type="compositionally biased region" description="Low complexity" evidence="1">
    <location>
        <begin position="35"/>
        <end position="47"/>
    </location>
</feature>
<evidence type="ECO:0000313" key="3">
    <source>
        <dbReference type="Proteomes" id="UP001303236"/>
    </source>
</evidence>